<organism evidence="2 3">
    <name type="scientific">Protopolystoma xenopodis</name>
    <dbReference type="NCBI Taxonomy" id="117903"/>
    <lineage>
        <taxon>Eukaryota</taxon>
        <taxon>Metazoa</taxon>
        <taxon>Spiralia</taxon>
        <taxon>Lophotrochozoa</taxon>
        <taxon>Platyhelminthes</taxon>
        <taxon>Monogenea</taxon>
        <taxon>Polyopisthocotylea</taxon>
        <taxon>Polystomatidea</taxon>
        <taxon>Polystomatidae</taxon>
        <taxon>Protopolystoma</taxon>
    </lineage>
</organism>
<keyword evidence="1" id="KW-1133">Transmembrane helix</keyword>
<evidence type="ECO:0000256" key="1">
    <source>
        <dbReference type="SAM" id="Phobius"/>
    </source>
</evidence>
<name>A0A448WT38_9PLAT</name>
<dbReference type="AlphaFoldDB" id="A0A448WT38"/>
<sequence length="94" mass="11185">MRSNVDGDEKEDIWLMGLRPKEMKMPRSAHYRLKILEYDVNGDWTRKLIGRQAVILMMMMMVMMMMLLKSDVEGDLNESQKPFKWHLELVVTHS</sequence>
<protein>
    <submittedName>
        <fullName evidence="2">Uncharacterized protein</fullName>
    </submittedName>
</protein>
<gene>
    <name evidence="2" type="ORF">PXEA_LOCUS13038</name>
</gene>
<keyword evidence="3" id="KW-1185">Reference proteome</keyword>
<evidence type="ECO:0000313" key="2">
    <source>
        <dbReference type="EMBL" id="VEL19598.1"/>
    </source>
</evidence>
<reference evidence="2" key="1">
    <citation type="submission" date="2018-11" db="EMBL/GenBank/DDBJ databases">
        <authorList>
            <consortium name="Pathogen Informatics"/>
        </authorList>
    </citation>
    <scope>NUCLEOTIDE SEQUENCE</scope>
</reference>
<proteinExistence type="predicted"/>
<dbReference type="Proteomes" id="UP000784294">
    <property type="component" value="Unassembled WGS sequence"/>
</dbReference>
<accession>A0A448WT38</accession>
<dbReference type="EMBL" id="CAAALY010042312">
    <property type="protein sequence ID" value="VEL19598.1"/>
    <property type="molecule type" value="Genomic_DNA"/>
</dbReference>
<keyword evidence="1" id="KW-0472">Membrane</keyword>
<feature type="transmembrane region" description="Helical" evidence="1">
    <location>
        <begin position="48"/>
        <end position="68"/>
    </location>
</feature>
<comment type="caution">
    <text evidence="2">The sequence shown here is derived from an EMBL/GenBank/DDBJ whole genome shotgun (WGS) entry which is preliminary data.</text>
</comment>
<evidence type="ECO:0000313" key="3">
    <source>
        <dbReference type="Proteomes" id="UP000784294"/>
    </source>
</evidence>
<keyword evidence="1" id="KW-0812">Transmembrane</keyword>